<keyword evidence="4" id="KW-1185">Reference proteome</keyword>
<dbReference type="InterPro" id="IPR049315">
    <property type="entry name" value="GDC-P_N"/>
</dbReference>
<dbReference type="InterPro" id="IPR015421">
    <property type="entry name" value="PyrdxlP-dep_Trfase_major"/>
</dbReference>
<feature type="domain" description="Glycine cleavage system P-protein N-terminal" evidence="2">
    <location>
        <begin position="97"/>
        <end position="303"/>
    </location>
</feature>
<evidence type="ECO:0000313" key="4">
    <source>
        <dbReference type="Proteomes" id="UP001623041"/>
    </source>
</evidence>
<dbReference type="EMBL" id="JBJHQH010000027">
    <property type="protein sequence ID" value="MFK9094745.1"/>
    <property type="molecule type" value="Genomic_DNA"/>
</dbReference>
<dbReference type="PANTHER" id="PTHR42806">
    <property type="entry name" value="GLYCINE CLEAVAGE SYSTEM P-PROTEIN"/>
    <property type="match status" value="1"/>
</dbReference>
<dbReference type="InterPro" id="IPR015422">
    <property type="entry name" value="PyrdxlP-dep_Trfase_small"/>
</dbReference>
<comment type="caution">
    <text evidence="3">The sequence shown here is derived from an EMBL/GenBank/DDBJ whole genome shotgun (WGS) entry which is preliminary data.</text>
</comment>
<organism evidence="3 4">
    <name type="scientific">Bacillus salipaludis</name>
    <dbReference type="NCBI Taxonomy" id="2547811"/>
    <lineage>
        <taxon>Bacteria</taxon>
        <taxon>Bacillati</taxon>
        <taxon>Bacillota</taxon>
        <taxon>Bacilli</taxon>
        <taxon>Bacillales</taxon>
        <taxon>Bacillaceae</taxon>
        <taxon>Bacillus</taxon>
    </lineage>
</organism>
<evidence type="ECO:0000256" key="1">
    <source>
        <dbReference type="ARBA" id="ARBA00023002"/>
    </source>
</evidence>
<dbReference type="Gene3D" id="3.90.1150.10">
    <property type="entry name" value="Aspartate Aminotransferase, domain 1"/>
    <property type="match status" value="1"/>
</dbReference>
<sequence length="419" mass="46681">MTKKVRPNLQKMVYRQNEGIVPEICAESDRELNSSSPGEIHSLEELPIIGYELDHDYYHDEVLRENVNASKHLDFLREDCWQNKIPAVCNEGNPGPEFPTSYAGEHLWNQGQLQILLESQSLLAELIDMEILKIITFDWGKAAAIAIRMAARITGRKKVLVAKVVSPERFNVISYYGSPELDFAVIAYDKDTGLLDLEDLKKKLSSDIAAVYFENPTYLGSIESQGSEVADMIGEHGALLVVNVDPASLGVLTSPCRYGADIVCGDLHLSGMHRNDKDTQVGFIAVRDEEKFIKEFPPHLVGTVSTGLLSQNAMYEIGQTLMQICQYAVMELNKIPGVKGSRFSSPFLKDFIVDFNGTGLSVEVINERLLGKKILGGKDLSMDFPEYGQSALYCVTELHTRDDIDSLIEAVTEILEEKE</sequence>
<proteinExistence type="predicted"/>
<dbReference type="Proteomes" id="UP001623041">
    <property type="component" value="Unassembled WGS sequence"/>
</dbReference>
<evidence type="ECO:0000313" key="3">
    <source>
        <dbReference type="EMBL" id="MFK9094745.1"/>
    </source>
</evidence>
<gene>
    <name evidence="3" type="ORF">ACJEBI_25130</name>
</gene>
<evidence type="ECO:0000259" key="2">
    <source>
        <dbReference type="Pfam" id="PF02347"/>
    </source>
</evidence>
<keyword evidence="1" id="KW-0560">Oxidoreductase</keyword>
<name>A0ABW8RMI0_9BACI</name>
<accession>A0ABW8RMI0</accession>
<dbReference type="SUPFAM" id="SSF53383">
    <property type="entry name" value="PLP-dependent transferases"/>
    <property type="match status" value="1"/>
</dbReference>
<reference evidence="3 4" key="1">
    <citation type="submission" date="2024-11" db="EMBL/GenBank/DDBJ databases">
        <authorList>
            <person name="Lucas J.A."/>
        </authorList>
    </citation>
    <scope>NUCLEOTIDE SEQUENCE [LARGE SCALE GENOMIC DNA]</scope>
    <source>
        <strain evidence="3 4">Z 5.4</strain>
    </source>
</reference>
<dbReference type="RefSeq" id="WP_406583199.1">
    <property type="nucleotide sequence ID" value="NZ_JBJHQH010000027.1"/>
</dbReference>
<dbReference type="Pfam" id="PF02347">
    <property type="entry name" value="GDC-P"/>
    <property type="match status" value="1"/>
</dbReference>
<protein>
    <submittedName>
        <fullName evidence="3">Aminomethyl-transferring glycine dehydrogenase</fullName>
    </submittedName>
</protein>
<dbReference type="Gene3D" id="3.40.640.10">
    <property type="entry name" value="Type I PLP-dependent aspartate aminotransferase-like (Major domain)"/>
    <property type="match status" value="1"/>
</dbReference>
<dbReference type="InterPro" id="IPR023010">
    <property type="entry name" value="GcvPA"/>
</dbReference>
<dbReference type="PANTHER" id="PTHR42806:SF1">
    <property type="entry name" value="GLYCINE DEHYDROGENASE (DECARBOXYLATING)"/>
    <property type="match status" value="1"/>
</dbReference>
<dbReference type="InterPro" id="IPR015424">
    <property type="entry name" value="PyrdxlP-dep_Trfase"/>
</dbReference>